<dbReference type="STRING" id="149040.A0A132B723"/>
<name>A0A132B723_MOLSC</name>
<evidence type="ECO:0000313" key="3">
    <source>
        <dbReference type="EMBL" id="KUJ08141.1"/>
    </source>
</evidence>
<protein>
    <recommendedName>
        <fullName evidence="2">CorA-like transporter domain-containing protein</fullName>
    </recommendedName>
</protein>
<keyword evidence="1" id="KW-1133">Transmembrane helix</keyword>
<dbReference type="InterPro" id="IPR058257">
    <property type="entry name" value="CorA-like_dom"/>
</dbReference>
<feature type="domain" description="CorA-like transporter" evidence="2">
    <location>
        <begin position="34"/>
        <end position="266"/>
    </location>
</feature>
<evidence type="ECO:0000313" key="4">
    <source>
        <dbReference type="Proteomes" id="UP000070700"/>
    </source>
</evidence>
<organism evidence="3 4">
    <name type="scientific">Mollisia scopiformis</name>
    <name type="common">Conifer needle endophyte fungus</name>
    <name type="synonym">Phialocephala scopiformis</name>
    <dbReference type="NCBI Taxonomy" id="149040"/>
    <lineage>
        <taxon>Eukaryota</taxon>
        <taxon>Fungi</taxon>
        <taxon>Dikarya</taxon>
        <taxon>Ascomycota</taxon>
        <taxon>Pezizomycotina</taxon>
        <taxon>Leotiomycetes</taxon>
        <taxon>Helotiales</taxon>
        <taxon>Mollisiaceae</taxon>
        <taxon>Mollisia</taxon>
    </lineage>
</organism>
<keyword evidence="1" id="KW-0812">Transmembrane</keyword>
<gene>
    <name evidence="3" type="ORF">LY89DRAFT_350958</name>
</gene>
<dbReference type="RefSeq" id="XP_018062496.1">
    <property type="nucleotide sequence ID" value="XM_018206916.1"/>
</dbReference>
<accession>A0A132B723</accession>
<dbReference type="Pfam" id="PF26616">
    <property type="entry name" value="CorA-like"/>
    <property type="match status" value="1"/>
</dbReference>
<dbReference type="OrthoDB" id="5396681at2759"/>
<keyword evidence="1" id="KW-0472">Membrane</keyword>
<dbReference type="EMBL" id="KQ947437">
    <property type="protein sequence ID" value="KUJ08141.1"/>
    <property type="molecule type" value="Genomic_DNA"/>
</dbReference>
<reference evidence="3 4" key="1">
    <citation type="submission" date="2015-10" db="EMBL/GenBank/DDBJ databases">
        <title>Full genome of DAOMC 229536 Phialocephala scopiformis, a fungal endophyte of spruce producing the potent anti-insectan compound rugulosin.</title>
        <authorList>
            <consortium name="DOE Joint Genome Institute"/>
            <person name="Walker A.K."/>
            <person name="Frasz S.L."/>
            <person name="Seifert K.A."/>
            <person name="Miller J.D."/>
            <person name="Mondo S.J."/>
            <person name="Labutti K."/>
            <person name="Lipzen A."/>
            <person name="Dockter R."/>
            <person name="Kennedy M."/>
            <person name="Grigoriev I.V."/>
            <person name="Spatafora J.W."/>
        </authorList>
    </citation>
    <scope>NUCLEOTIDE SEQUENCE [LARGE SCALE GENOMIC DNA]</scope>
    <source>
        <strain evidence="3 4">CBS 120377</strain>
    </source>
</reference>
<feature type="transmembrane region" description="Helical" evidence="1">
    <location>
        <begin position="423"/>
        <end position="443"/>
    </location>
</feature>
<proteinExistence type="predicted"/>
<evidence type="ECO:0000259" key="2">
    <source>
        <dbReference type="Pfam" id="PF26616"/>
    </source>
</evidence>
<dbReference type="Gene3D" id="1.20.58.340">
    <property type="entry name" value="Magnesium transport protein CorA, transmembrane region"/>
    <property type="match status" value="1"/>
</dbReference>
<keyword evidence="4" id="KW-1185">Reference proteome</keyword>
<feature type="transmembrane region" description="Helical" evidence="1">
    <location>
        <begin position="463"/>
        <end position="488"/>
    </location>
</feature>
<dbReference type="GeneID" id="28816642"/>
<sequence>MSALDQHKPRDGTFKLRGCECSQLLLGDFLGNSASSSQHLHEQSSRLFSDASPIVEILLRQWSDNHMNHSLESIHIHDLDGLERALSKIGCDGTDAVFIFRQSCTWGRIECSESIFRRIMEATRAFSPLYDFVSAFGYKLSATDENLGCFQGHVSNVSDKKGIPEFELAYNVRYAHKHGRQLRDPWSIRHSAIYQRYEQKTNSTHWVIIQPSESFYCQLKQFLHPNRTTSALETAAVIHSAFLWDGGRNWRQYINYLEKELSNLEDKSLLSRIGLSLREDFSISFLDVQRLLALRKKMHKCSTIMDISMDIGQSHESLWQKVLGMPDHPSLNDNLVSSMGMYKARIQNHRRSIRYLINSSSDILDLTSKILVHKNEELLIRSGLDIQLMNQTTNLIAAETRDEHRNSVTVLKSTKEDSEKVKILTYVAMVYLPASLVASVFSSSLIQVDSSSGIKNRLYLPKYFWLFPLLSIGLLGVTTLILVILSWWRQSRK</sequence>
<dbReference type="AlphaFoldDB" id="A0A132B723"/>
<dbReference type="KEGG" id="psco:LY89DRAFT_350958"/>
<dbReference type="Proteomes" id="UP000070700">
    <property type="component" value="Unassembled WGS sequence"/>
</dbReference>
<evidence type="ECO:0000256" key="1">
    <source>
        <dbReference type="SAM" id="Phobius"/>
    </source>
</evidence>
<dbReference type="InParanoid" id="A0A132B723"/>